<proteinExistence type="predicted"/>
<reference evidence="4" key="1">
    <citation type="submission" date="2022-12" db="EMBL/GenBank/DDBJ databases">
        <title>Polyphasic identification of a Novel Hot-Spring Cyanobacterium Ocullathermofonsia sinensis gen nov. sp. nov. and Genomic Insights on its Adaptations to the Thermal Habitat.</title>
        <authorList>
            <person name="Daroch M."/>
            <person name="Tang J."/>
            <person name="Jiang Y."/>
        </authorList>
    </citation>
    <scope>NUCLEOTIDE SEQUENCE</scope>
    <source>
        <strain evidence="4">PKUAC-SCTA174</strain>
    </source>
</reference>
<dbReference type="EMBL" id="CP113797">
    <property type="protein sequence ID" value="WAL58698.1"/>
    <property type="molecule type" value="Genomic_DNA"/>
</dbReference>
<evidence type="ECO:0000259" key="3">
    <source>
        <dbReference type="PROSITE" id="PS50110"/>
    </source>
</evidence>
<organism evidence="4 5">
    <name type="scientific">Thermocoleostomius sinensis A174</name>
    <dbReference type="NCBI Taxonomy" id="2016057"/>
    <lineage>
        <taxon>Bacteria</taxon>
        <taxon>Bacillati</taxon>
        <taxon>Cyanobacteriota</taxon>
        <taxon>Cyanophyceae</taxon>
        <taxon>Oculatellales</taxon>
        <taxon>Oculatellaceae</taxon>
        <taxon>Thermocoleostomius</taxon>
    </lineage>
</organism>
<dbReference type="PANTHER" id="PTHR44591">
    <property type="entry name" value="STRESS RESPONSE REGULATOR PROTEIN 1"/>
    <property type="match status" value="1"/>
</dbReference>
<dbReference type="Proteomes" id="UP001163152">
    <property type="component" value="Chromosome"/>
</dbReference>
<evidence type="ECO:0000313" key="4">
    <source>
        <dbReference type="EMBL" id="WAL58698.1"/>
    </source>
</evidence>
<evidence type="ECO:0000256" key="2">
    <source>
        <dbReference type="PROSITE-ProRule" id="PRU00169"/>
    </source>
</evidence>
<dbReference type="GO" id="GO:0000160">
    <property type="term" value="P:phosphorelay signal transduction system"/>
    <property type="evidence" value="ECO:0007669"/>
    <property type="project" value="InterPro"/>
</dbReference>
<evidence type="ECO:0000256" key="1">
    <source>
        <dbReference type="ARBA" id="ARBA00022553"/>
    </source>
</evidence>
<feature type="modified residue" description="4-aspartylphosphate" evidence="2">
    <location>
        <position position="52"/>
    </location>
</feature>
<feature type="domain" description="Response regulatory" evidence="3">
    <location>
        <begin position="3"/>
        <end position="117"/>
    </location>
</feature>
<sequence length="118" mass="13059">MNQILIAEDEPRIAAFIAKGLLKNGYTVEVASTGAEALQKLQADRFDLLLLDLGLPDKNGWAVLDELQQSHCSLPVIIVSAQVLPPEPSIQTYQTIKAYLSKPFRFSELIETVQTHLV</sequence>
<dbReference type="InterPro" id="IPR001789">
    <property type="entry name" value="Sig_transdc_resp-reg_receiver"/>
</dbReference>
<dbReference type="InterPro" id="IPR011006">
    <property type="entry name" value="CheY-like_superfamily"/>
</dbReference>
<keyword evidence="1 2" id="KW-0597">Phosphoprotein</keyword>
<name>A0A9E9C6Y5_9CYAN</name>
<dbReference type="Gene3D" id="3.40.50.2300">
    <property type="match status" value="1"/>
</dbReference>
<dbReference type="SUPFAM" id="SSF52172">
    <property type="entry name" value="CheY-like"/>
    <property type="match status" value="1"/>
</dbReference>
<protein>
    <submittedName>
        <fullName evidence="4">Response regulator</fullName>
    </submittedName>
</protein>
<dbReference type="PROSITE" id="PS50110">
    <property type="entry name" value="RESPONSE_REGULATORY"/>
    <property type="match status" value="1"/>
</dbReference>
<keyword evidence="5" id="KW-1185">Reference proteome</keyword>
<gene>
    <name evidence="4" type="ORF">OXH18_16135</name>
</gene>
<dbReference type="KEGG" id="tsin:OXH18_16135"/>
<accession>A0A9E9C6Y5</accession>
<dbReference type="AlphaFoldDB" id="A0A9E9C6Y5"/>
<dbReference type="PANTHER" id="PTHR44591:SF3">
    <property type="entry name" value="RESPONSE REGULATORY DOMAIN-CONTAINING PROTEIN"/>
    <property type="match status" value="1"/>
</dbReference>
<evidence type="ECO:0000313" key="5">
    <source>
        <dbReference type="Proteomes" id="UP001163152"/>
    </source>
</evidence>
<dbReference type="SMART" id="SM00448">
    <property type="entry name" value="REC"/>
    <property type="match status" value="1"/>
</dbReference>
<dbReference type="Pfam" id="PF00072">
    <property type="entry name" value="Response_reg"/>
    <property type="match status" value="1"/>
</dbReference>
<dbReference type="RefSeq" id="WP_268608125.1">
    <property type="nucleotide sequence ID" value="NZ_CP113797.1"/>
</dbReference>
<dbReference type="InterPro" id="IPR050595">
    <property type="entry name" value="Bact_response_regulator"/>
</dbReference>